<keyword evidence="3" id="KW-1185">Reference proteome</keyword>
<dbReference type="RefSeq" id="WP_132329847.1">
    <property type="nucleotide sequence ID" value="NZ_SMJZ01000008.1"/>
</dbReference>
<evidence type="ECO:0000313" key="3">
    <source>
        <dbReference type="Proteomes" id="UP000295157"/>
    </source>
</evidence>
<organism evidence="2 3">
    <name type="scientific">Nonomuraea longispora</name>
    <dbReference type="NCBI Taxonomy" id="1848320"/>
    <lineage>
        <taxon>Bacteria</taxon>
        <taxon>Bacillati</taxon>
        <taxon>Actinomycetota</taxon>
        <taxon>Actinomycetes</taxon>
        <taxon>Streptosporangiales</taxon>
        <taxon>Streptosporangiaceae</taxon>
        <taxon>Nonomuraea</taxon>
    </lineage>
</organism>
<gene>
    <name evidence="2" type="ORF">E1267_03920</name>
</gene>
<dbReference type="AlphaFoldDB" id="A0A4V2XLI0"/>
<protein>
    <recommendedName>
        <fullName evidence="4">Secreted protein</fullName>
    </recommendedName>
</protein>
<evidence type="ECO:0000256" key="1">
    <source>
        <dbReference type="SAM" id="SignalP"/>
    </source>
</evidence>
<evidence type="ECO:0008006" key="4">
    <source>
        <dbReference type="Google" id="ProtNLM"/>
    </source>
</evidence>
<dbReference type="Proteomes" id="UP000295157">
    <property type="component" value="Unassembled WGS sequence"/>
</dbReference>
<sequence length="145" mass="15406">MKLRVMTGALVMVAGLVVGAPAASADTIISVSACKQKDHLFTKTITGAQLSGLLRRNCTVRYASGTSIAGRDYLAISTKDTKCDNYGPNFMSGAWFEAKNNNGCRGAWKTTKAATGHTSGRKFTYILQTRNGKKIGATTGFVNFG</sequence>
<name>A0A4V2XLI0_9ACTN</name>
<keyword evidence="1" id="KW-0732">Signal</keyword>
<comment type="caution">
    <text evidence="2">The sequence shown here is derived from an EMBL/GenBank/DDBJ whole genome shotgun (WGS) entry which is preliminary data.</text>
</comment>
<proteinExistence type="predicted"/>
<dbReference type="EMBL" id="SMJZ01000008">
    <property type="protein sequence ID" value="TDC10526.1"/>
    <property type="molecule type" value="Genomic_DNA"/>
</dbReference>
<reference evidence="2 3" key="1">
    <citation type="submission" date="2019-02" db="EMBL/GenBank/DDBJ databases">
        <title>Draft genome sequences of novel Actinobacteria.</title>
        <authorList>
            <person name="Sahin N."/>
            <person name="Ay H."/>
            <person name="Saygin H."/>
        </authorList>
    </citation>
    <scope>NUCLEOTIDE SEQUENCE [LARGE SCALE GENOMIC DNA]</scope>
    <source>
        <strain evidence="2 3">KC201</strain>
    </source>
</reference>
<accession>A0A4V2XLI0</accession>
<feature type="chain" id="PRO_5020663218" description="Secreted protein" evidence="1">
    <location>
        <begin position="26"/>
        <end position="145"/>
    </location>
</feature>
<evidence type="ECO:0000313" key="2">
    <source>
        <dbReference type="EMBL" id="TDC10526.1"/>
    </source>
</evidence>
<feature type="signal peptide" evidence="1">
    <location>
        <begin position="1"/>
        <end position="25"/>
    </location>
</feature>